<dbReference type="PANTHER" id="PTHR43441:SF2">
    <property type="entry name" value="FAMILY ACETYLTRANSFERASE, PUTATIVE (AFU_ORTHOLOGUE AFUA_7G00850)-RELATED"/>
    <property type="match status" value="1"/>
</dbReference>
<dbReference type="InterPro" id="IPR051908">
    <property type="entry name" value="Ribosomal_N-acetyltransferase"/>
</dbReference>
<dbReference type="OrthoDB" id="5295305at2"/>
<sequence>MSAAPRINAFGQPIGAALETSLPRPRPPRAAMRGRYCAVVPTDVSIHASELYRAFARDAGGRDWTYLGYGPFDTYDAFRRWLDTTCTGDDPLFHTILDGAGRPAGLASYLRIEPAVGVMEVGHIHLSPGLQRSRAATEAMALMMARAFDELGYRRYEWKCDALNAPSRRAAERLGFTYEGTFRQATAYKGRNRDTAWYSVVDGEWPALRDAFDAWLSPENFDAEGRQISPLATPGRAAL</sequence>
<dbReference type="InterPro" id="IPR000182">
    <property type="entry name" value="GNAT_dom"/>
</dbReference>
<organism evidence="2 3">
    <name type="scientific">Tranquillimonas alkanivorans</name>
    <dbReference type="NCBI Taxonomy" id="441119"/>
    <lineage>
        <taxon>Bacteria</taxon>
        <taxon>Pseudomonadati</taxon>
        <taxon>Pseudomonadota</taxon>
        <taxon>Alphaproteobacteria</taxon>
        <taxon>Rhodobacterales</taxon>
        <taxon>Roseobacteraceae</taxon>
        <taxon>Tranquillimonas</taxon>
    </lineage>
</organism>
<feature type="domain" description="N-acetyltransferase" evidence="1">
    <location>
        <begin position="49"/>
        <end position="194"/>
    </location>
</feature>
<proteinExistence type="predicted"/>
<dbReference type="Gene3D" id="3.40.630.30">
    <property type="match status" value="1"/>
</dbReference>
<protein>
    <submittedName>
        <fullName evidence="2">Protein N-acetyltransferase, RimJ/RimL family</fullName>
    </submittedName>
</protein>
<dbReference type="Proteomes" id="UP000199356">
    <property type="component" value="Unassembled WGS sequence"/>
</dbReference>
<dbReference type="RefSeq" id="WP_093417144.1">
    <property type="nucleotide sequence ID" value="NZ_FOXA01000001.1"/>
</dbReference>
<evidence type="ECO:0000259" key="1">
    <source>
        <dbReference type="PROSITE" id="PS51186"/>
    </source>
</evidence>
<dbReference type="EMBL" id="FOXA01000001">
    <property type="protein sequence ID" value="SFO92706.1"/>
    <property type="molecule type" value="Genomic_DNA"/>
</dbReference>
<dbReference type="InterPro" id="IPR016181">
    <property type="entry name" value="Acyl_CoA_acyltransferase"/>
</dbReference>
<dbReference type="STRING" id="441119.SAMN04488047_101484"/>
<evidence type="ECO:0000313" key="3">
    <source>
        <dbReference type="Proteomes" id="UP000199356"/>
    </source>
</evidence>
<name>A0A1I5L756_9RHOB</name>
<dbReference type="PANTHER" id="PTHR43441">
    <property type="entry name" value="RIBOSOMAL-PROTEIN-SERINE ACETYLTRANSFERASE"/>
    <property type="match status" value="1"/>
</dbReference>
<accession>A0A1I5L756</accession>
<dbReference type="GO" id="GO:1990189">
    <property type="term" value="F:protein N-terminal-serine acetyltransferase activity"/>
    <property type="evidence" value="ECO:0007669"/>
    <property type="project" value="TreeGrafter"/>
</dbReference>
<dbReference type="Pfam" id="PF13302">
    <property type="entry name" value="Acetyltransf_3"/>
    <property type="match status" value="1"/>
</dbReference>
<dbReference type="FunFam" id="3.40.630.30:FF:000047">
    <property type="entry name" value="Acetyltransferase, GNAT family"/>
    <property type="match status" value="1"/>
</dbReference>
<keyword evidence="2" id="KW-0808">Transferase</keyword>
<dbReference type="AlphaFoldDB" id="A0A1I5L756"/>
<dbReference type="PROSITE" id="PS51186">
    <property type="entry name" value="GNAT"/>
    <property type="match status" value="1"/>
</dbReference>
<dbReference type="SUPFAM" id="SSF55729">
    <property type="entry name" value="Acyl-CoA N-acyltransferases (Nat)"/>
    <property type="match status" value="1"/>
</dbReference>
<dbReference type="GO" id="GO:0008999">
    <property type="term" value="F:protein-N-terminal-alanine acetyltransferase activity"/>
    <property type="evidence" value="ECO:0007669"/>
    <property type="project" value="TreeGrafter"/>
</dbReference>
<dbReference type="GO" id="GO:0005737">
    <property type="term" value="C:cytoplasm"/>
    <property type="evidence" value="ECO:0007669"/>
    <property type="project" value="TreeGrafter"/>
</dbReference>
<reference evidence="2 3" key="1">
    <citation type="submission" date="2016-10" db="EMBL/GenBank/DDBJ databases">
        <authorList>
            <person name="de Groot N.N."/>
        </authorList>
    </citation>
    <scope>NUCLEOTIDE SEQUENCE [LARGE SCALE GENOMIC DNA]</scope>
    <source>
        <strain evidence="2 3">DSM 19547</strain>
    </source>
</reference>
<gene>
    <name evidence="2" type="ORF">SAMN04488047_101484</name>
</gene>
<evidence type="ECO:0000313" key="2">
    <source>
        <dbReference type="EMBL" id="SFO92706.1"/>
    </source>
</evidence>
<keyword evidence="3" id="KW-1185">Reference proteome</keyword>